<reference evidence="5" key="1">
    <citation type="submission" date="2017-09" db="EMBL/GenBank/DDBJ databases">
        <title>Depth-based differentiation of microbial function through sediment-hosted aquifers and enrichment of novel symbionts in the deep terrestrial subsurface.</title>
        <authorList>
            <person name="Probst A.J."/>
            <person name="Ladd B."/>
            <person name="Jarett J.K."/>
            <person name="Geller-Mcgrath D.E."/>
            <person name="Sieber C.M.K."/>
            <person name="Emerson J.B."/>
            <person name="Anantharaman K."/>
            <person name="Thomas B.C."/>
            <person name="Malmstrom R."/>
            <person name="Stieglmeier M."/>
            <person name="Klingl A."/>
            <person name="Woyke T."/>
            <person name="Ryan C.M."/>
            <person name="Banfield J.F."/>
        </authorList>
    </citation>
    <scope>NUCLEOTIDE SEQUENCE [LARGE SCALE GENOMIC DNA]</scope>
</reference>
<evidence type="ECO:0000256" key="1">
    <source>
        <dbReference type="SAM" id="Phobius"/>
    </source>
</evidence>
<dbReference type="Proteomes" id="UP000231450">
    <property type="component" value="Unassembled WGS sequence"/>
</dbReference>
<dbReference type="InterPro" id="IPR027417">
    <property type="entry name" value="P-loop_NTPase"/>
</dbReference>
<protein>
    <submittedName>
        <fullName evidence="4">Uncharacterized protein</fullName>
    </submittedName>
</protein>
<dbReference type="InterPro" id="IPR002789">
    <property type="entry name" value="HerA_central"/>
</dbReference>
<evidence type="ECO:0000259" key="3">
    <source>
        <dbReference type="Pfam" id="PF26449"/>
    </source>
</evidence>
<keyword evidence="1" id="KW-0472">Membrane</keyword>
<evidence type="ECO:0000313" key="4">
    <source>
        <dbReference type="EMBL" id="PJE58156.1"/>
    </source>
</evidence>
<name>A0A2M8KE13_9BACT</name>
<dbReference type="PANTHER" id="PTHR30121">
    <property type="entry name" value="UNCHARACTERIZED PROTEIN YJGR-RELATED"/>
    <property type="match status" value="1"/>
</dbReference>
<feature type="domain" description="Helicase HerA central" evidence="2">
    <location>
        <begin position="415"/>
        <end position="482"/>
    </location>
</feature>
<sequence length="822" mass="92636">MVEILTILYFFAGILAVIIMGVLVWIFWDKMFANKSSVDRAVNMNLYHISLAKKTVKESADEQHKDEKNIIATMEQLYASFGYMHEKGGQIYKYGQPFIALEIAVSNSDEKISFYISIPIKYEEGIIKQIYGFFPDASIIKIEDYNIFNPTGVSRGSYLMQTKTYALPIKTYKHLDIDPINTLVTAMSQLKEKGEGASIQIVVSPADKGVGQLGAKIAQEMAKGNNYDFAFIKSSRSKLFKNFLFFIDTIKGPNENKNNEPKPAISAQQQDMAKLLDEKANKPVFEINIRILVSANDVMRAGQILSQIENSFTQFGSPGNNVLSPVRPVGKALSGLFFDYSFRLFNKKQSMLLSTEELTSLFHFYTGFLEAPKMVFSRSANAAPPADLPSDGLVIGKNNYRGQGTLVRLRRDDRRRHLYIIGQTGTGKSGFMKEMLRQDIINGEGVCIIDPHGEFAESALSYVPKERMDDLIYFDPGNLDRPIGLNMLEYDQAHPEQKTFIINELLSIFDKLYNLKETGGPMFEQYFRNALHLVMDDPASGCTLMNVMRVFTDTEYRAYKLSKTLSITVKNFWKDQAEKAGGDAALQNIAPYIVSKFDVFVTNAYMRPIIGQEHSAFNFRDVMDNKKILLVNLSKGKLGDINANLLGLIIVGKILISALSRVDIPDENQRKDFYLYIDEFQNYSSNSISTILSEARKYRLSLIMAHQFIEQLNDDIKASVFGNVGSLVSFRVSADDGEFLSKQFAPTFTQADLINQENRHATVKLLLNGKTSPPFDINTIDYPPGNDELAKSLREYSALKYGKARDVIENEINISLTKKYGV</sequence>
<dbReference type="PANTHER" id="PTHR30121:SF6">
    <property type="entry name" value="SLR6007 PROTEIN"/>
    <property type="match status" value="1"/>
</dbReference>
<organism evidence="4 5">
    <name type="scientific">Candidatus Portnoybacteria bacterium CG10_big_fil_rev_8_21_14_0_10_36_7</name>
    <dbReference type="NCBI Taxonomy" id="1974812"/>
    <lineage>
        <taxon>Bacteria</taxon>
        <taxon>Candidatus Portnoyibacteriota</taxon>
    </lineage>
</organism>
<dbReference type="InterPro" id="IPR058441">
    <property type="entry name" value="DUF8128"/>
</dbReference>
<dbReference type="Gene3D" id="3.40.50.300">
    <property type="entry name" value="P-loop containing nucleotide triphosphate hydrolases"/>
    <property type="match status" value="2"/>
</dbReference>
<dbReference type="SUPFAM" id="SSF52540">
    <property type="entry name" value="P-loop containing nucleoside triphosphate hydrolases"/>
    <property type="match status" value="1"/>
</dbReference>
<dbReference type="Pfam" id="PF26449">
    <property type="entry name" value="DUF8128"/>
    <property type="match status" value="1"/>
</dbReference>
<evidence type="ECO:0000259" key="2">
    <source>
        <dbReference type="Pfam" id="PF01935"/>
    </source>
</evidence>
<dbReference type="InterPro" id="IPR051162">
    <property type="entry name" value="T4SS_component"/>
</dbReference>
<feature type="domain" description="DUF8128" evidence="3">
    <location>
        <begin position="65"/>
        <end position="363"/>
    </location>
</feature>
<gene>
    <name evidence="4" type="ORF">COU81_02190</name>
</gene>
<keyword evidence="1" id="KW-1133">Transmembrane helix</keyword>
<feature type="transmembrane region" description="Helical" evidence="1">
    <location>
        <begin position="7"/>
        <end position="28"/>
    </location>
</feature>
<keyword evidence="1" id="KW-0812">Transmembrane</keyword>
<evidence type="ECO:0000313" key="5">
    <source>
        <dbReference type="Proteomes" id="UP000231450"/>
    </source>
</evidence>
<dbReference type="EMBL" id="PFDW01000047">
    <property type="protein sequence ID" value="PJE58156.1"/>
    <property type="molecule type" value="Genomic_DNA"/>
</dbReference>
<comment type="caution">
    <text evidence="4">The sequence shown here is derived from an EMBL/GenBank/DDBJ whole genome shotgun (WGS) entry which is preliminary data.</text>
</comment>
<proteinExistence type="predicted"/>
<dbReference type="Pfam" id="PF01935">
    <property type="entry name" value="DUF87"/>
    <property type="match status" value="1"/>
</dbReference>
<dbReference type="AlphaFoldDB" id="A0A2M8KE13"/>
<accession>A0A2M8KE13</accession>